<protein>
    <submittedName>
        <fullName evidence="2">Uncharacterized protein</fullName>
    </submittedName>
</protein>
<dbReference type="STRING" id="205917.A0A4Y9Z815"/>
<evidence type="ECO:0000256" key="1">
    <source>
        <dbReference type="SAM" id="Phobius"/>
    </source>
</evidence>
<reference evidence="2 3" key="1">
    <citation type="submission" date="2019-02" db="EMBL/GenBank/DDBJ databases">
        <title>Genome sequencing of the rare red list fungi Dentipellis fragilis.</title>
        <authorList>
            <person name="Buettner E."/>
            <person name="Kellner H."/>
        </authorList>
    </citation>
    <scope>NUCLEOTIDE SEQUENCE [LARGE SCALE GENOMIC DNA]</scope>
    <source>
        <strain evidence="2 3">DSM 105465</strain>
    </source>
</reference>
<accession>A0A4Y9Z815</accession>
<dbReference type="EMBL" id="SEOQ01000117">
    <property type="protein sequence ID" value="TFY70177.1"/>
    <property type="molecule type" value="Genomic_DNA"/>
</dbReference>
<keyword evidence="1" id="KW-0812">Transmembrane</keyword>
<feature type="transmembrane region" description="Helical" evidence="1">
    <location>
        <begin position="190"/>
        <end position="217"/>
    </location>
</feature>
<dbReference type="OrthoDB" id="3250682at2759"/>
<sequence length="334" mass="37260">MIVATQISICLEDFLFSNFLVLLVLVVLVLSRKGSERPATTLIFGLFFTTTCIFSHILIDFFRVFRALRSSPSMSDAYLRNLTNPTFVAKSVIMSLQVFIGDSINVWRLFIVSKRKLLHIILPALGMLGSLTCGILVAVTSAEHSWPNIFDNRFIVPCVGLTMYVNIHCTGMIIWNICSTQAYHINLSRTIWPAVSVVIESCFLYTTSLVVFIATFLTKSNGQVAAVDAIVPLVGIVYCLIILQTCYMRWIRSDTSHIHTLQIRWPKQKPRSPEEYSHISGSTGPPLTVQITREVEQHLDTPPPTAKIGRGLEPKEVSDMSIVTSSVLALVEVP</sequence>
<dbReference type="Proteomes" id="UP000298327">
    <property type="component" value="Unassembled WGS sequence"/>
</dbReference>
<feature type="transmembrane region" description="Helical" evidence="1">
    <location>
        <begin position="14"/>
        <end position="30"/>
    </location>
</feature>
<feature type="transmembrane region" description="Helical" evidence="1">
    <location>
        <begin position="223"/>
        <end position="243"/>
    </location>
</feature>
<evidence type="ECO:0000313" key="2">
    <source>
        <dbReference type="EMBL" id="TFY70177.1"/>
    </source>
</evidence>
<keyword evidence="3" id="KW-1185">Reference proteome</keyword>
<keyword evidence="1" id="KW-1133">Transmembrane helix</keyword>
<feature type="transmembrane region" description="Helical" evidence="1">
    <location>
        <begin position="42"/>
        <end position="65"/>
    </location>
</feature>
<feature type="transmembrane region" description="Helical" evidence="1">
    <location>
        <begin position="117"/>
        <end position="142"/>
    </location>
</feature>
<dbReference type="AlphaFoldDB" id="A0A4Y9Z815"/>
<keyword evidence="1" id="KW-0472">Membrane</keyword>
<gene>
    <name evidence="2" type="ORF">EVG20_g2826</name>
</gene>
<comment type="caution">
    <text evidence="2">The sequence shown here is derived from an EMBL/GenBank/DDBJ whole genome shotgun (WGS) entry which is preliminary data.</text>
</comment>
<name>A0A4Y9Z815_9AGAM</name>
<feature type="transmembrane region" description="Helical" evidence="1">
    <location>
        <begin position="154"/>
        <end position="178"/>
    </location>
</feature>
<organism evidence="2 3">
    <name type="scientific">Dentipellis fragilis</name>
    <dbReference type="NCBI Taxonomy" id="205917"/>
    <lineage>
        <taxon>Eukaryota</taxon>
        <taxon>Fungi</taxon>
        <taxon>Dikarya</taxon>
        <taxon>Basidiomycota</taxon>
        <taxon>Agaricomycotina</taxon>
        <taxon>Agaricomycetes</taxon>
        <taxon>Russulales</taxon>
        <taxon>Hericiaceae</taxon>
        <taxon>Dentipellis</taxon>
    </lineage>
</organism>
<proteinExistence type="predicted"/>
<evidence type="ECO:0000313" key="3">
    <source>
        <dbReference type="Proteomes" id="UP000298327"/>
    </source>
</evidence>